<dbReference type="GO" id="GO:0009451">
    <property type="term" value="P:RNA modification"/>
    <property type="evidence" value="ECO:0007669"/>
    <property type="project" value="InterPro"/>
</dbReference>
<proteinExistence type="inferred from homology"/>
<feature type="repeat" description="PPR" evidence="3">
    <location>
        <begin position="258"/>
        <end position="288"/>
    </location>
</feature>
<gene>
    <name evidence="4" type="ORF">QVD17_32366</name>
</gene>
<dbReference type="Proteomes" id="UP001229421">
    <property type="component" value="Unassembled WGS sequence"/>
</dbReference>
<dbReference type="FunFam" id="1.25.40.10:FF:000184">
    <property type="entry name" value="Pentatricopeptide repeat-containing protein, chloroplastic"/>
    <property type="match status" value="1"/>
</dbReference>
<dbReference type="NCBIfam" id="TIGR00756">
    <property type="entry name" value="PPR"/>
    <property type="match status" value="7"/>
</dbReference>
<comment type="similarity">
    <text evidence="1">Belongs to the PPR family. PCMP-H subfamily.</text>
</comment>
<dbReference type="EMBL" id="JAUHHV010000008">
    <property type="protein sequence ID" value="KAK1416575.1"/>
    <property type="molecule type" value="Genomic_DNA"/>
</dbReference>
<dbReference type="PANTHER" id="PTHR47926">
    <property type="entry name" value="PENTATRICOPEPTIDE REPEAT-CONTAINING PROTEIN"/>
    <property type="match status" value="1"/>
</dbReference>
<keyword evidence="5" id="KW-1185">Reference proteome</keyword>
<evidence type="ECO:0000256" key="1">
    <source>
        <dbReference type="ARBA" id="ARBA00006643"/>
    </source>
</evidence>
<dbReference type="AlphaFoldDB" id="A0AAD8KBL7"/>
<dbReference type="GO" id="GO:0003723">
    <property type="term" value="F:RNA binding"/>
    <property type="evidence" value="ECO:0007669"/>
    <property type="project" value="InterPro"/>
</dbReference>
<dbReference type="SUPFAM" id="SSF48452">
    <property type="entry name" value="TPR-like"/>
    <property type="match status" value="2"/>
</dbReference>
<sequence length="667" mass="75142">MFVICVEKNNEVISSCLQLKPTHECFWLHEMNSTLLNSLKSCQALKSLKSVHALLIVNDLFTSSDIVLNKVIRLYFRFGSSNHAHKVFDKIPQPNVFIWTSMIHGHIESKQYSQGFLLFRKMLQHSIAPLNYTLTTVLKGLAREARLQDGEIVYGFVLKYGFDFDVMVQNSMIDLLMRCGKCNVARCVFEEMGVKDVVTWNSMIFGYCNNGGVDIARELFDEMPDRNVISWTSIICGYVKVGDMSEARALFDVMPLKDLASWNVMLSGYVEFGDLDAALYVFNKMPFRDVGSWNLIISGWCKKGSIESARKYFDRMPSKNVVSWTMMIDGYMKSGNVDDAKVLFDQMPEKNLISWSIMISGYAKNGEPQSALELLKCFKKECIKPDETFILGVISACSQLGVLDAAESVINDYVGPALLTNLRVATSLIDMYAKCGNLKKAAQVFEMTSQKDLFCYSTMIAAYANHGLGREAISLYEEMKSHNLQPDATTFIGVLSGCNHGGLIDEGWRYFKQMTDEYKIQPTDKHYACMVDLLGRAGRVNDAYKLICSMAVAPTAAVWSSLLSACSVHRNIELAEAAASELFKIEPHNSGNYILLSNIYAALGQWHNVAKVRAMMRQDRVRKNKGSSWIELDSAVYEFVMGDLSYLSSEKINYIMGLLSEEMKLEE</sequence>
<protein>
    <recommendedName>
        <fullName evidence="6">Chlororespiratory reduction 4</fullName>
    </recommendedName>
</protein>
<evidence type="ECO:0008006" key="6">
    <source>
        <dbReference type="Google" id="ProtNLM"/>
    </source>
</evidence>
<dbReference type="Gene3D" id="1.25.40.10">
    <property type="entry name" value="Tetratricopeptide repeat domain"/>
    <property type="match status" value="5"/>
</dbReference>
<feature type="repeat" description="PPR" evidence="3">
    <location>
        <begin position="289"/>
        <end position="319"/>
    </location>
</feature>
<dbReference type="FunFam" id="1.25.40.10:FF:000333">
    <property type="entry name" value="Pentatricopeptide repeat-containing protein"/>
    <property type="match status" value="1"/>
</dbReference>
<dbReference type="InterPro" id="IPR046848">
    <property type="entry name" value="E_motif"/>
</dbReference>
<dbReference type="InterPro" id="IPR002885">
    <property type="entry name" value="PPR_rpt"/>
</dbReference>
<evidence type="ECO:0000256" key="3">
    <source>
        <dbReference type="PROSITE-ProRule" id="PRU00708"/>
    </source>
</evidence>
<feature type="repeat" description="PPR" evidence="3">
    <location>
        <begin position="95"/>
        <end position="129"/>
    </location>
</feature>
<evidence type="ECO:0000313" key="4">
    <source>
        <dbReference type="EMBL" id="KAK1416575.1"/>
    </source>
</evidence>
<organism evidence="4 5">
    <name type="scientific">Tagetes erecta</name>
    <name type="common">African marigold</name>
    <dbReference type="NCBI Taxonomy" id="13708"/>
    <lineage>
        <taxon>Eukaryota</taxon>
        <taxon>Viridiplantae</taxon>
        <taxon>Streptophyta</taxon>
        <taxon>Embryophyta</taxon>
        <taxon>Tracheophyta</taxon>
        <taxon>Spermatophyta</taxon>
        <taxon>Magnoliopsida</taxon>
        <taxon>eudicotyledons</taxon>
        <taxon>Gunneridae</taxon>
        <taxon>Pentapetalae</taxon>
        <taxon>asterids</taxon>
        <taxon>campanulids</taxon>
        <taxon>Asterales</taxon>
        <taxon>Asteraceae</taxon>
        <taxon>Asteroideae</taxon>
        <taxon>Heliantheae alliance</taxon>
        <taxon>Tageteae</taxon>
        <taxon>Tagetes</taxon>
    </lineage>
</organism>
<name>A0AAD8KBL7_TARER</name>
<accession>A0AAD8KBL7</accession>
<dbReference type="Pfam" id="PF01535">
    <property type="entry name" value="PPR"/>
    <property type="match status" value="5"/>
</dbReference>
<evidence type="ECO:0000256" key="2">
    <source>
        <dbReference type="ARBA" id="ARBA00022737"/>
    </source>
</evidence>
<dbReference type="PROSITE" id="PS51375">
    <property type="entry name" value="PPR"/>
    <property type="match status" value="6"/>
</dbReference>
<feature type="repeat" description="PPR" evidence="3">
    <location>
        <begin position="196"/>
        <end position="230"/>
    </location>
</feature>
<feature type="repeat" description="PPR" evidence="3">
    <location>
        <begin position="320"/>
        <end position="354"/>
    </location>
</feature>
<feature type="repeat" description="PPR" evidence="3">
    <location>
        <begin position="452"/>
        <end position="486"/>
    </location>
</feature>
<comment type="caution">
    <text evidence="4">The sequence shown here is derived from an EMBL/GenBank/DDBJ whole genome shotgun (WGS) entry which is preliminary data.</text>
</comment>
<dbReference type="InterPro" id="IPR046960">
    <property type="entry name" value="PPR_At4g14850-like_plant"/>
</dbReference>
<evidence type="ECO:0000313" key="5">
    <source>
        <dbReference type="Proteomes" id="UP001229421"/>
    </source>
</evidence>
<dbReference type="Pfam" id="PF13041">
    <property type="entry name" value="PPR_2"/>
    <property type="match status" value="3"/>
</dbReference>
<dbReference type="InterPro" id="IPR011990">
    <property type="entry name" value="TPR-like_helical_dom_sf"/>
</dbReference>
<dbReference type="Pfam" id="PF20431">
    <property type="entry name" value="E_motif"/>
    <property type="match status" value="1"/>
</dbReference>
<reference evidence="4" key="1">
    <citation type="journal article" date="2023" name="bioRxiv">
        <title>Improved chromosome-level genome assembly for marigold (Tagetes erecta).</title>
        <authorList>
            <person name="Jiang F."/>
            <person name="Yuan L."/>
            <person name="Wang S."/>
            <person name="Wang H."/>
            <person name="Xu D."/>
            <person name="Wang A."/>
            <person name="Fan W."/>
        </authorList>
    </citation>
    <scope>NUCLEOTIDE SEQUENCE</scope>
    <source>
        <strain evidence="4">WSJ</strain>
        <tissue evidence="4">Leaf</tissue>
    </source>
</reference>
<dbReference type="Pfam" id="PF12854">
    <property type="entry name" value="PPR_1"/>
    <property type="match status" value="1"/>
</dbReference>
<keyword evidence="2" id="KW-0677">Repeat</keyword>